<evidence type="ECO:0000256" key="3">
    <source>
        <dbReference type="ARBA" id="ARBA00004370"/>
    </source>
</evidence>
<keyword evidence="8" id="KW-1185">Reference proteome</keyword>
<evidence type="ECO:0000256" key="1">
    <source>
        <dbReference type="ARBA" id="ARBA00004173"/>
    </source>
</evidence>
<gene>
    <name evidence="7" type="ORF">A0O28_0016880</name>
</gene>
<dbReference type="Proteomes" id="UP000191004">
    <property type="component" value="Unassembled WGS sequence"/>
</dbReference>
<keyword evidence="5" id="KW-0496">Mitochondrion</keyword>
<evidence type="ECO:0000313" key="8">
    <source>
        <dbReference type="Proteomes" id="UP000191004"/>
    </source>
</evidence>
<evidence type="ECO:0008006" key="9">
    <source>
        <dbReference type="Google" id="ProtNLM"/>
    </source>
</evidence>
<accession>A0A1T3CBZ3</accession>
<protein>
    <recommendedName>
        <fullName evidence="9">AB hydrolase-1 domain-containing protein</fullName>
    </recommendedName>
</protein>
<dbReference type="SUPFAM" id="SSF53474">
    <property type="entry name" value="alpha/beta-Hydrolases"/>
    <property type="match status" value="1"/>
</dbReference>
<comment type="caution">
    <text evidence="7">The sequence shown here is derived from an EMBL/GenBank/DDBJ whole genome shotgun (WGS) entry which is preliminary data.</text>
</comment>
<dbReference type="EMBL" id="LVVK01000020">
    <property type="protein sequence ID" value="OPB38582.1"/>
    <property type="molecule type" value="Genomic_DNA"/>
</dbReference>
<dbReference type="PANTHER" id="PTHR48182">
    <property type="entry name" value="PROTEIN SERAC1"/>
    <property type="match status" value="1"/>
</dbReference>
<keyword evidence="6" id="KW-0472">Membrane</keyword>
<evidence type="ECO:0000256" key="4">
    <source>
        <dbReference type="ARBA" id="ARBA00022824"/>
    </source>
</evidence>
<dbReference type="AlphaFoldDB" id="A0A1T3CBZ3"/>
<dbReference type="Gene3D" id="3.40.50.1820">
    <property type="entry name" value="alpha/beta hydrolase"/>
    <property type="match status" value="1"/>
</dbReference>
<organism evidence="7 8">
    <name type="scientific">Trichoderma guizhouense</name>
    <dbReference type="NCBI Taxonomy" id="1491466"/>
    <lineage>
        <taxon>Eukaryota</taxon>
        <taxon>Fungi</taxon>
        <taxon>Dikarya</taxon>
        <taxon>Ascomycota</taxon>
        <taxon>Pezizomycotina</taxon>
        <taxon>Sordariomycetes</taxon>
        <taxon>Hypocreomycetidae</taxon>
        <taxon>Hypocreales</taxon>
        <taxon>Hypocreaceae</taxon>
        <taxon>Trichoderma</taxon>
    </lineage>
</organism>
<reference evidence="7 8" key="1">
    <citation type="submission" date="2016-04" db="EMBL/GenBank/DDBJ databases">
        <title>Multiple horizontal gene transfer events from other fungi enriched the ability of the initially mycotrophic fungus Trichoderma (Ascomycota) to feed on dead plant biomass.</title>
        <authorList>
            <person name="Atanasova L."/>
            <person name="Chenthamara K."/>
            <person name="Zhang J."/>
            <person name="Grujic M."/>
            <person name="Henrissat B."/>
            <person name="Kuo A."/>
            <person name="Aertz A."/>
            <person name="Salamov A."/>
            <person name="Lipzen A."/>
            <person name="Labutti K."/>
            <person name="Barry K."/>
            <person name="Miao Y."/>
            <person name="Rahimi M.J."/>
            <person name="Shen Q."/>
            <person name="Grigoriev I.V."/>
            <person name="Kubicek C.P."/>
            <person name="Druzhinina I.S."/>
        </authorList>
    </citation>
    <scope>NUCLEOTIDE SEQUENCE [LARGE SCALE GENOMIC DNA]</scope>
    <source>
        <strain evidence="7 8">NJAU 4742</strain>
    </source>
</reference>
<evidence type="ECO:0000313" key="7">
    <source>
        <dbReference type="EMBL" id="OPB38582.1"/>
    </source>
</evidence>
<sequence length="298" mass="34967">MPMIFSEHMEQYDLEIVFPRNANFVVPYQRTEVDIVVIHGLNIEANYYVHRDTWSYCGKMWPRDILPSCFEKRCRVMLFSYNDGLSVNDEDTRFIKHCDRLLRLLMENRLDDPTRPIVFICHDVGGIIVKEALAKAHLDKTGTIHIIDQCTRMLVFFNTPHHNVAKSVRNIASAAVRPTPPEVLDMLEKACNEHVERIAPLENRGRLYRRRVVINFHGTNWYRGKHLLVEKEDAVINARPEYWEKHFAIYGDHTSICRYPNSEDITCETVLKTIGLNTYLALRMFPTLEIIHRAKFRL</sequence>
<name>A0A1T3CBZ3_9HYPO</name>
<keyword evidence="4" id="KW-0256">Endoplasmic reticulum</keyword>
<proteinExistence type="predicted"/>
<dbReference type="GO" id="GO:0016020">
    <property type="term" value="C:membrane"/>
    <property type="evidence" value="ECO:0007669"/>
    <property type="project" value="UniProtKB-SubCell"/>
</dbReference>
<dbReference type="OrthoDB" id="5086500at2759"/>
<evidence type="ECO:0000256" key="5">
    <source>
        <dbReference type="ARBA" id="ARBA00023128"/>
    </source>
</evidence>
<dbReference type="InterPro" id="IPR052374">
    <property type="entry name" value="SERAC1"/>
</dbReference>
<comment type="subcellular location">
    <subcellularLocation>
        <location evidence="2">Endoplasmic reticulum</location>
    </subcellularLocation>
    <subcellularLocation>
        <location evidence="3">Membrane</location>
    </subcellularLocation>
    <subcellularLocation>
        <location evidence="1">Mitochondrion</location>
    </subcellularLocation>
</comment>
<dbReference type="InterPro" id="IPR029058">
    <property type="entry name" value="AB_hydrolase_fold"/>
</dbReference>
<dbReference type="GO" id="GO:0005739">
    <property type="term" value="C:mitochondrion"/>
    <property type="evidence" value="ECO:0007669"/>
    <property type="project" value="UniProtKB-SubCell"/>
</dbReference>
<dbReference type="PANTHER" id="PTHR48182:SF2">
    <property type="entry name" value="PROTEIN SERAC1"/>
    <property type="match status" value="1"/>
</dbReference>
<evidence type="ECO:0000256" key="6">
    <source>
        <dbReference type="ARBA" id="ARBA00023136"/>
    </source>
</evidence>
<evidence type="ECO:0000256" key="2">
    <source>
        <dbReference type="ARBA" id="ARBA00004240"/>
    </source>
</evidence>
<dbReference type="GO" id="GO:0005783">
    <property type="term" value="C:endoplasmic reticulum"/>
    <property type="evidence" value="ECO:0007669"/>
    <property type="project" value="UniProtKB-SubCell"/>
</dbReference>